<name>A0A6V8SAL9_9CLOT</name>
<accession>A0A6V8SAL9</accession>
<dbReference type="GO" id="GO:0003723">
    <property type="term" value="F:RNA binding"/>
    <property type="evidence" value="ECO:0007669"/>
    <property type="project" value="InterPro"/>
</dbReference>
<dbReference type="InterPro" id="IPR004341">
    <property type="entry name" value="CAT_RNA-bd_dom"/>
</dbReference>
<dbReference type="InterPro" id="IPR011608">
    <property type="entry name" value="PRD"/>
</dbReference>
<dbReference type="Pfam" id="PF00874">
    <property type="entry name" value="PRD"/>
    <property type="match status" value="2"/>
</dbReference>
<evidence type="ECO:0000313" key="3">
    <source>
        <dbReference type="EMBL" id="GFP74130.1"/>
    </source>
</evidence>
<dbReference type="Gene3D" id="2.30.24.10">
    <property type="entry name" value="CAT RNA-binding domain"/>
    <property type="match status" value="1"/>
</dbReference>
<organism evidence="3 4">
    <name type="scientific">Clostridium fungisolvens</name>
    <dbReference type="NCBI Taxonomy" id="1604897"/>
    <lineage>
        <taxon>Bacteria</taxon>
        <taxon>Bacillati</taxon>
        <taxon>Bacillota</taxon>
        <taxon>Clostridia</taxon>
        <taxon>Eubacteriales</taxon>
        <taxon>Clostridiaceae</taxon>
        <taxon>Clostridium</taxon>
    </lineage>
</organism>
<sequence>MKIEKILNNNVVTIIDEDGIEQVIMGKGIAFKKVLGDEIEEKNIEKIFKLDSKNASERFKSLLNETPMEYVEISRNIIKYAEKTLEKKFEDVIFLALTDHLNFAMKRIKKGLPIKNEMLWEIKRIYRKEYSIGIWSINYIKYKLGVDLPEDEAGFIALHIINATLGESMPNTMNITKLIQDILSIVKYHYKIDVDEEALSFHRFVTHLKFFAQRMFGKKQEVSGDDSLYEVVKDKYNEAYLCVKKIRDYIKITYDYELTSEEIVYLVLHVQRLTKDKSVASNM</sequence>
<dbReference type="Gene3D" id="1.10.1790.10">
    <property type="entry name" value="PRD domain"/>
    <property type="match status" value="2"/>
</dbReference>
<dbReference type="NCBIfam" id="NF046042">
    <property type="entry name" value="LicT"/>
    <property type="match status" value="1"/>
</dbReference>
<protein>
    <submittedName>
        <fullName evidence="3">Transcription antiterminator LicT</fullName>
    </submittedName>
</protein>
<dbReference type="PANTHER" id="PTHR30185">
    <property type="entry name" value="CRYPTIC BETA-GLUCOSIDE BGL OPERON ANTITERMINATOR"/>
    <property type="match status" value="1"/>
</dbReference>
<dbReference type="AlphaFoldDB" id="A0A6V8SAL9"/>
<dbReference type="RefSeq" id="WP_183275713.1">
    <property type="nucleotide sequence ID" value="NZ_BLZR01000001.1"/>
</dbReference>
<dbReference type="GO" id="GO:0006355">
    <property type="term" value="P:regulation of DNA-templated transcription"/>
    <property type="evidence" value="ECO:0007669"/>
    <property type="project" value="InterPro"/>
</dbReference>
<feature type="domain" description="PRD" evidence="2">
    <location>
        <begin position="171"/>
        <end position="280"/>
    </location>
</feature>
<reference evidence="3 4" key="1">
    <citation type="submission" date="2020-07" db="EMBL/GenBank/DDBJ databases">
        <title>A new beta-1,3-glucan-decomposing anaerobic bacterium isolated from anoxic soil subjected to biological soil disinfestation.</title>
        <authorList>
            <person name="Ueki A."/>
            <person name="Tonouchi A."/>
        </authorList>
    </citation>
    <scope>NUCLEOTIDE SEQUENCE [LARGE SCALE GENOMIC DNA]</scope>
    <source>
        <strain evidence="3 4">TW1</strain>
    </source>
</reference>
<evidence type="ECO:0000256" key="1">
    <source>
        <dbReference type="ARBA" id="ARBA00022737"/>
    </source>
</evidence>
<dbReference type="PANTHER" id="PTHR30185:SF15">
    <property type="entry name" value="CRYPTIC BETA-GLUCOSIDE BGL OPERON ANTITERMINATOR"/>
    <property type="match status" value="1"/>
</dbReference>
<evidence type="ECO:0000313" key="4">
    <source>
        <dbReference type="Proteomes" id="UP000580568"/>
    </source>
</evidence>
<keyword evidence="1" id="KW-0677">Repeat</keyword>
<feature type="domain" description="PRD" evidence="2">
    <location>
        <begin position="65"/>
        <end position="170"/>
    </location>
</feature>
<dbReference type="SUPFAM" id="SSF63520">
    <property type="entry name" value="PTS-regulatory domain, PRD"/>
    <property type="match status" value="2"/>
</dbReference>
<dbReference type="InterPro" id="IPR036650">
    <property type="entry name" value="CAT_RNA-bd_dom_sf"/>
</dbReference>
<gene>
    <name evidence="3" type="ORF">bsdtw1_00170</name>
</gene>
<dbReference type="SMART" id="SM01061">
    <property type="entry name" value="CAT_RBD"/>
    <property type="match status" value="1"/>
</dbReference>
<dbReference type="Proteomes" id="UP000580568">
    <property type="component" value="Unassembled WGS sequence"/>
</dbReference>
<keyword evidence="4" id="KW-1185">Reference proteome</keyword>
<comment type="caution">
    <text evidence="3">The sequence shown here is derived from an EMBL/GenBank/DDBJ whole genome shotgun (WGS) entry which is preliminary data.</text>
</comment>
<dbReference type="InterPro" id="IPR050661">
    <property type="entry name" value="BglG_antiterminators"/>
</dbReference>
<dbReference type="EMBL" id="BLZR01000001">
    <property type="protein sequence ID" value="GFP74130.1"/>
    <property type="molecule type" value="Genomic_DNA"/>
</dbReference>
<dbReference type="SUPFAM" id="SSF50151">
    <property type="entry name" value="SacY-like RNA-binding domain"/>
    <property type="match status" value="1"/>
</dbReference>
<dbReference type="PROSITE" id="PS51372">
    <property type="entry name" value="PRD_2"/>
    <property type="match status" value="2"/>
</dbReference>
<dbReference type="Pfam" id="PF03123">
    <property type="entry name" value="CAT_RBD"/>
    <property type="match status" value="1"/>
</dbReference>
<evidence type="ECO:0000259" key="2">
    <source>
        <dbReference type="PROSITE" id="PS51372"/>
    </source>
</evidence>
<dbReference type="InterPro" id="IPR036634">
    <property type="entry name" value="PRD_sf"/>
</dbReference>
<proteinExistence type="predicted"/>